<comment type="subcellular location">
    <subcellularLocation>
        <location evidence="1 15">Cytoplasm</location>
    </subcellularLocation>
</comment>
<name>A0A4U0YWE4_9RHOB</name>
<dbReference type="GO" id="GO:0033942">
    <property type="term" value="F:4-alpha-D-(1-&gt;4)-alpha-D-glucanotrehalose trehalohydrolase activity"/>
    <property type="evidence" value="ECO:0007669"/>
    <property type="project" value="UniProtKB-EC"/>
</dbReference>
<dbReference type="InterPro" id="IPR012768">
    <property type="entry name" value="Trehalose_TreZ"/>
</dbReference>
<dbReference type="Pfam" id="PF11941">
    <property type="entry name" value="DUF3459"/>
    <property type="match status" value="1"/>
</dbReference>
<dbReference type="CDD" id="cd11325">
    <property type="entry name" value="AmyAc_GTHase"/>
    <property type="match status" value="1"/>
</dbReference>
<evidence type="ECO:0000313" key="18">
    <source>
        <dbReference type="EMBL" id="TKA97102.1"/>
    </source>
</evidence>
<evidence type="ECO:0000256" key="12">
    <source>
        <dbReference type="ARBA" id="ARBA00034013"/>
    </source>
</evidence>
<dbReference type="NCBIfam" id="TIGR02402">
    <property type="entry name" value="trehalose_TreZ"/>
    <property type="match status" value="1"/>
</dbReference>
<dbReference type="InterPro" id="IPR013780">
    <property type="entry name" value="Glyco_hydro_b"/>
</dbReference>
<evidence type="ECO:0000256" key="16">
    <source>
        <dbReference type="PIRSR" id="PIRSR006337-3"/>
    </source>
</evidence>
<feature type="active site" description="Nucleophile" evidence="15">
    <location>
        <position position="260"/>
    </location>
</feature>
<comment type="pathway">
    <text evidence="2 14">Glycan biosynthesis; trehalose biosynthesis.</text>
</comment>
<evidence type="ECO:0000256" key="8">
    <source>
        <dbReference type="ARBA" id="ARBA00023277"/>
    </source>
</evidence>
<feature type="site" description="Transition state stabilizer" evidence="16">
    <location>
        <position position="394"/>
    </location>
</feature>
<evidence type="ECO:0000256" key="2">
    <source>
        <dbReference type="ARBA" id="ARBA00005199"/>
    </source>
</evidence>
<dbReference type="EC" id="3.2.1.141" evidence="4 13"/>
<evidence type="ECO:0000256" key="11">
    <source>
        <dbReference type="ARBA" id="ARBA00033284"/>
    </source>
</evidence>
<keyword evidence="9 14" id="KW-0326">Glycosidase</keyword>
<protein>
    <recommendedName>
        <fullName evidence="5 13">Malto-oligosyltrehalose trehalohydrolase</fullName>
        <shortName evidence="14">MTHase</shortName>
        <ecNumber evidence="4 13">3.2.1.141</ecNumber>
    </recommendedName>
    <alternativeName>
        <fullName evidence="11 14">4-alpha-D-((1-&gt;4)-alpha-D-glucano)trehalose trehalohydrolase</fullName>
    </alternativeName>
    <alternativeName>
        <fullName evidence="10 14">Maltooligosyl trehalose trehalohydrolase</fullName>
    </alternativeName>
</protein>
<dbReference type="Gene3D" id="2.60.40.10">
    <property type="entry name" value="Immunoglobulins"/>
    <property type="match status" value="1"/>
</dbReference>
<evidence type="ECO:0000256" key="1">
    <source>
        <dbReference type="ARBA" id="ARBA00004496"/>
    </source>
</evidence>
<evidence type="ECO:0000256" key="15">
    <source>
        <dbReference type="PIRSR" id="PIRSR006337-1"/>
    </source>
</evidence>
<evidence type="ECO:0000256" key="14">
    <source>
        <dbReference type="PIRNR" id="PIRNR006337"/>
    </source>
</evidence>
<comment type="similarity">
    <text evidence="3 14">Belongs to the glycosyl hydrolase 13 family.</text>
</comment>
<dbReference type="CDD" id="cd02853">
    <property type="entry name" value="E_set_MTHase_like_N"/>
    <property type="match status" value="1"/>
</dbReference>
<dbReference type="InterPro" id="IPR014756">
    <property type="entry name" value="Ig_E-set"/>
</dbReference>
<evidence type="ECO:0000256" key="5">
    <source>
        <dbReference type="ARBA" id="ARBA00015938"/>
    </source>
</evidence>
<dbReference type="InterPro" id="IPR006047">
    <property type="entry name" value="GH13_cat_dom"/>
</dbReference>
<accession>A0A4U0YWE4</accession>
<keyword evidence="7 14" id="KW-0378">Hydrolase</keyword>
<organism evidence="18 19">
    <name type="scientific">Cereibacter changlensis</name>
    <dbReference type="NCBI Taxonomy" id="402884"/>
    <lineage>
        <taxon>Bacteria</taxon>
        <taxon>Pseudomonadati</taxon>
        <taxon>Pseudomonadota</taxon>
        <taxon>Alphaproteobacteria</taxon>
        <taxon>Rhodobacterales</taxon>
        <taxon>Paracoccaceae</taxon>
        <taxon>Cereibacter</taxon>
    </lineage>
</organism>
<gene>
    <name evidence="18" type="primary">treZ</name>
    <name evidence="18" type="ORF">FAZ78_07925</name>
</gene>
<proteinExistence type="inferred from homology"/>
<evidence type="ECO:0000313" key="19">
    <source>
        <dbReference type="Proteomes" id="UP000306340"/>
    </source>
</evidence>
<reference evidence="18 19" key="1">
    <citation type="submission" date="2019-04" db="EMBL/GenBank/DDBJ databases">
        <title>Crypto-aerobic microbial life in anoxic (sulfidic) marine sediments.</title>
        <authorList>
            <person name="Bhattacharya S."/>
            <person name="Roy C."/>
            <person name="Mondal N."/>
            <person name="Sarkar J."/>
            <person name="Mandal S."/>
            <person name="Rameez M.J."/>
            <person name="Ghosh W."/>
        </authorList>
    </citation>
    <scope>NUCLEOTIDE SEQUENCE [LARGE SCALE GENOMIC DNA]</scope>
    <source>
        <strain evidence="18 19">SBBC</strain>
    </source>
</reference>
<dbReference type="GO" id="GO:0005737">
    <property type="term" value="C:cytoplasm"/>
    <property type="evidence" value="ECO:0007669"/>
    <property type="project" value="UniProtKB-SubCell"/>
</dbReference>
<evidence type="ECO:0000256" key="4">
    <source>
        <dbReference type="ARBA" id="ARBA00012268"/>
    </source>
</evidence>
<evidence type="ECO:0000256" key="3">
    <source>
        <dbReference type="ARBA" id="ARBA00008061"/>
    </source>
</evidence>
<dbReference type="InterPro" id="IPR013783">
    <property type="entry name" value="Ig-like_fold"/>
</dbReference>
<dbReference type="AlphaFoldDB" id="A0A4U0YWE4"/>
<keyword evidence="6" id="KW-0963">Cytoplasm</keyword>
<comment type="catalytic activity">
    <reaction evidence="12 14">
        <text>hydrolysis of (1-&gt;4)-alpha-D-glucosidic linkage in 4-alpha-D-[(1-&gt;4)-alpha-D-glucanosyl]n trehalose to yield trehalose and (1-&gt;4)-alpha-D-glucan.</text>
        <dbReference type="EC" id="3.2.1.141"/>
    </reaction>
</comment>
<evidence type="ECO:0000259" key="17">
    <source>
        <dbReference type="SMART" id="SM00642"/>
    </source>
</evidence>
<evidence type="ECO:0000256" key="7">
    <source>
        <dbReference type="ARBA" id="ARBA00022801"/>
    </source>
</evidence>
<feature type="active site" description="Proton donor" evidence="15">
    <location>
        <position position="296"/>
    </location>
</feature>
<evidence type="ECO:0000256" key="13">
    <source>
        <dbReference type="NCBIfam" id="TIGR02402"/>
    </source>
</evidence>
<dbReference type="GO" id="GO:0005992">
    <property type="term" value="P:trehalose biosynthetic process"/>
    <property type="evidence" value="ECO:0007669"/>
    <property type="project" value="UniProtKB-UniRule"/>
</dbReference>
<dbReference type="Gene3D" id="1.10.10.760">
    <property type="entry name" value="E-set domains of sugar-utilizing enzymes"/>
    <property type="match status" value="1"/>
</dbReference>
<dbReference type="Pfam" id="PF00128">
    <property type="entry name" value="Alpha-amylase"/>
    <property type="match status" value="1"/>
</dbReference>
<evidence type="ECO:0000256" key="6">
    <source>
        <dbReference type="ARBA" id="ARBA00022490"/>
    </source>
</evidence>
<dbReference type="EMBL" id="SWAU01000057">
    <property type="protein sequence ID" value="TKA97102.1"/>
    <property type="molecule type" value="Genomic_DNA"/>
</dbReference>
<dbReference type="Gene3D" id="2.60.40.1180">
    <property type="entry name" value="Golgi alpha-mannosidase II"/>
    <property type="match status" value="1"/>
</dbReference>
<dbReference type="PANTHER" id="PTHR43651:SF11">
    <property type="entry name" value="MALTO-OLIGOSYLTREHALOSE TREHALOHYDROLASE"/>
    <property type="match status" value="1"/>
</dbReference>
<dbReference type="PANTHER" id="PTHR43651">
    <property type="entry name" value="1,4-ALPHA-GLUCAN-BRANCHING ENZYME"/>
    <property type="match status" value="1"/>
</dbReference>
<dbReference type="InterPro" id="IPR044901">
    <property type="entry name" value="Trehalose_TreZ_E-set_sf"/>
</dbReference>
<dbReference type="RefSeq" id="WP_136792060.1">
    <property type="nucleotide sequence ID" value="NZ_SWAU01000057.1"/>
</dbReference>
<evidence type="ECO:0000256" key="9">
    <source>
        <dbReference type="ARBA" id="ARBA00023295"/>
    </source>
</evidence>
<dbReference type="SUPFAM" id="SSF51445">
    <property type="entry name" value="(Trans)glycosidases"/>
    <property type="match status" value="1"/>
</dbReference>
<sequence length="600" mass="66994">MTSGEGPQSICAWGAVLTTEGARFRIWAPSQQQVRLRLQGQDHAMERSDDGWFDLTLQAEAGAEYGFVLDDGRVVADPASRQQAGDVHGLSLVTDPAYDWQCDWQGRPWHETVILELHVGTFTPEGTLRAAIDRLADVAASGFTMIELMPVAQFEGNRGWGYDGVLLYAPHPAYGTPDDLRAFIDAAHGHGLSVVLDVVYNHFGPEGNYLPSYAPKFFDAERHTPWGNAIEYHRPPVRRFFIDNAVYWLRDFRFDGLRIDAADHIRDPDSDPEFLIDMVRTIRQTLPGREIHLTTEDNRNVTHLHERGADGAVDLYTGEWNDDLHNVAHVIATGESEAYYRDFVEDHWTKYARALAEGFAYQGEASPFDGGKPRGAPSAHLPPVCFVDFLQNHDQIGNRAFGERLTTLAPESRLRLLMAMLLLSPHIPLLFMGEDWGETRPFTFFTDFKGELADAVREGRRKEFEHFAAFQNLDLAATVPDPNSAGTFESSRLDWQHRDTARGAEWLDYTRRLLQVRHAEIVPHLAKAAGHGGKVLMAKEDKVAVDWQLDGAILRLRANFDDREAALPAAEGRVIYATAGASDVGAMPPGTVIATLQETT</sequence>
<dbReference type="PIRSF" id="PIRSF006337">
    <property type="entry name" value="Trehalose_TreZ"/>
    <property type="match status" value="1"/>
</dbReference>
<dbReference type="SUPFAM" id="SSF81296">
    <property type="entry name" value="E set domains"/>
    <property type="match status" value="1"/>
</dbReference>
<keyword evidence="8" id="KW-0119">Carbohydrate metabolism</keyword>
<dbReference type="Proteomes" id="UP000306340">
    <property type="component" value="Unassembled WGS sequence"/>
</dbReference>
<feature type="domain" description="Glycosyl hydrolase family 13 catalytic" evidence="17">
    <location>
        <begin position="116"/>
        <end position="457"/>
    </location>
</feature>
<evidence type="ECO:0000256" key="10">
    <source>
        <dbReference type="ARBA" id="ARBA00032057"/>
    </source>
</evidence>
<dbReference type="Gene3D" id="3.20.20.80">
    <property type="entry name" value="Glycosidases"/>
    <property type="match status" value="1"/>
</dbReference>
<dbReference type="SMART" id="SM00642">
    <property type="entry name" value="Aamy"/>
    <property type="match status" value="1"/>
</dbReference>
<comment type="caution">
    <text evidence="18">The sequence shown here is derived from an EMBL/GenBank/DDBJ whole genome shotgun (WGS) entry which is preliminary data.</text>
</comment>
<dbReference type="UniPathway" id="UPA00299"/>
<dbReference type="InterPro" id="IPR017853">
    <property type="entry name" value="GH"/>
</dbReference>
<dbReference type="InterPro" id="IPR022567">
    <property type="entry name" value="DUF3459"/>
</dbReference>